<dbReference type="Proteomes" id="UP000254304">
    <property type="component" value="Unassembled WGS sequence"/>
</dbReference>
<name>A0A377N6X3_9GAMM</name>
<evidence type="ECO:0000313" key="1">
    <source>
        <dbReference type="EMBL" id="STQ42558.1"/>
    </source>
</evidence>
<proteinExistence type="predicted"/>
<dbReference type="GeneID" id="78696663"/>
<evidence type="ECO:0000313" key="2">
    <source>
        <dbReference type="Proteomes" id="UP000254304"/>
    </source>
</evidence>
<sequence>MNKQLFEELRQSAKEMVAIRKGAMAPTHVTRVLMPLVGKKPLKA</sequence>
<gene>
    <name evidence="1" type="ORF">NCTC12157_00214</name>
</gene>
<reference evidence="1 2" key="1">
    <citation type="submission" date="2018-06" db="EMBL/GenBank/DDBJ databases">
        <authorList>
            <consortium name="Pathogen Informatics"/>
            <person name="Doyle S."/>
        </authorList>
    </citation>
    <scope>NUCLEOTIDE SEQUENCE [LARGE SCALE GENOMIC DNA]</scope>
    <source>
        <strain evidence="1 2">NCTC12157</strain>
    </source>
</reference>
<dbReference type="RefSeq" id="WP_256594441.1">
    <property type="nucleotide sequence ID" value="NZ_VXKG01000004.1"/>
</dbReference>
<dbReference type="AlphaFoldDB" id="A0A377N6X3"/>
<accession>A0A377N6X3</accession>
<dbReference type="EMBL" id="UGGO01000001">
    <property type="protein sequence ID" value="STQ42558.1"/>
    <property type="molecule type" value="Genomic_DNA"/>
</dbReference>
<protein>
    <submittedName>
        <fullName evidence="1">Uncharacterized protein</fullName>
    </submittedName>
</protein>
<organism evidence="1 2">
    <name type="scientific">Ewingella americana</name>
    <dbReference type="NCBI Taxonomy" id="41202"/>
    <lineage>
        <taxon>Bacteria</taxon>
        <taxon>Pseudomonadati</taxon>
        <taxon>Pseudomonadota</taxon>
        <taxon>Gammaproteobacteria</taxon>
        <taxon>Enterobacterales</taxon>
        <taxon>Yersiniaceae</taxon>
        <taxon>Ewingella</taxon>
    </lineage>
</organism>